<dbReference type="GO" id="GO:0004672">
    <property type="term" value="F:protein kinase activity"/>
    <property type="evidence" value="ECO:0007669"/>
    <property type="project" value="InterPro"/>
</dbReference>
<dbReference type="PANTHER" id="PTHR45890:SF1">
    <property type="entry name" value="AARF DOMAIN CONTAINING KINASE 2"/>
    <property type="match status" value="1"/>
</dbReference>
<evidence type="ECO:0000313" key="4">
    <source>
        <dbReference type="EMBL" id="KAG7363960.1"/>
    </source>
</evidence>
<dbReference type="InterPro" id="IPR000719">
    <property type="entry name" value="Prot_kinase_dom"/>
</dbReference>
<evidence type="ECO:0000256" key="2">
    <source>
        <dbReference type="SAM" id="Phobius"/>
    </source>
</evidence>
<dbReference type="PANTHER" id="PTHR45890">
    <property type="entry name" value="AARF DOMAIN CONTAINING KINASE 2 (PREDICTED)"/>
    <property type="match status" value="1"/>
</dbReference>
<dbReference type="AlphaFoldDB" id="A0A9K3LLE3"/>
<keyword evidence="2" id="KW-0472">Membrane</keyword>
<reference evidence="4" key="2">
    <citation type="submission" date="2021-04" db="EMBL/GenBank/DDBJ databases">
        <authorList>
            <person name="Podell S."/>
        </authorList>
    </citation>
    <scope>NUCLEOTIDE SEQUENCE</scope>
    <source>
        <strain evidence="4">Hildebrandi</strain>
    </source>
</reference>
<dbReference type="InterPro" id="IPR004147">
    <property type="entry name" value="ABC1_dom"/>
</dbReference>
<keyword evidence="2" id="KW-0812">Transmembrane</keyword>
<dbReference type="GO" id="GO:0005524">
    <property type="term" value="F:ATP binding"/>
    <property type="evidence" value="ECO:0007669"/>
    <property type="project" value="InterPro"/>
</dbReference>
<dbReference type="EMBL" id="JAGRRH010000009">
    <property type="protein sequence ID" value="KAG7363960.1"/>
    <property type="molecule type" value="Genomic_DNA"/>
</dbReference>
<comment type="caution">
    <text evidence="4">The sequence shown here is derived from an EMBL/GenBank/DDBJ whole genome shotgun (WGS) entry which is preliminary data.</text>
</comment>
<evidence type="ECO:0000256" key="1">
    <source>
        <dbReference type="SAM" id="MobiDB-lite"/>
    </source>
</evidence>
<dbReference type="InterPro" id="IPR052402">
    <property type="entry name" value="ADCK_kinase"/>
</dbReference>
<keyword evidence="2" id="KW-1133">Transmembrane helix</keyword>
<feature type="transmembrane region" description="Helical" evidence="2">
    <location>
        <begin position="186"/>
        <end position="206"/>
    </location>
</feature>
<evidence type="ECO:0000259" key="3">
    <source>
        <dbReference type="PROSITE" id="PS50011"/>
    </source>
</evidence>
<feature type="compositionally biased region" description="Polar residues" evidence="1">
    <location>
        <begin position="161"/>
        <end position="170"/>
    </location>
</feature>
<accession>A0A9K3LLE3</accession>
<feature type="domain" description="Protein kinase" evidence="3">
    <location>
        <begin position="316"/>
        <end position="704"/>
    </location>
</feature>
<gene>
    <name evidence="4" type="ORF">IV203_037162</name>
</gene>
<dbReference type="OrthoDB" id="427480at2759"/>
<keyword evidence="5" id="KW-1185">Reference proteome</keyword>
<dbReference type="GO" id="GO:0005739">
    <property type="term" value="C:mitochondrion"/>
    <property type="evidence" value="ECO:0007669"/>
    <property type="project" value="TreeGrafter"/>
</dbReference>
<feature type="region of interest" description="Disordered" evidence="1">
    <location>
        <begin position="151"/>
        <end position="170"/>
    </location>
</feature>
<proteinExistence type="predicted"/>
<dbReference type="Pfam" id="PF03109">
    <property type="entry name" value="ABC1"/>
    <property type="match status" value="1"/>
</dbReference>
<protein>
    <submittedName>
        <fullName evidence="4">2-octaprenylphenol hydroxylase</fullName>
    </submittedName>
</protein>
<organism evidence="4 5">
    <name type="scientific">Nitzschia inconspicua</name>
    <dbReference type="NCBI Taxonomy" id="303405"/>
    <lineage>
        <taxon>Eukaryota</taxon>
        <taxon>Sar</taxon>
        <taxon>Stramenopiles</taxon>
        <taxon>Ochrophyta</taxon>
        <taxon>Bacillariophyta</taxon>
        <taxon>Bacillariophyceae</taxon>
        <taxon>Bacillariophycidae</taxon>
        <taxon>Bacillariales</taxon>
        <taxon>Bacillariaceae</taxon>
        <taxon>Nitzschia</taxon>
    </lineage>
</organism>
<name>A0A9K3LLE3_9STRA</name>
<evidence type="ECO:0000313" key="5">
    <source>
        <dbReference type="Proteomes" id="UP000693970"/>
    </source>
</evidence>
<dbReference type="PROSITE" id="PS50011">
    <property type="entry name" value="PROTEIN_KINASE_DOM"/>
    <property type="match status" value="1"/>
</dbReference>
<dbReference type="Proteomes" id="UP000693970">
    <property type="component" value="Unassembled WGS sequence"/>
</dbReference>
<reference evidence="4" key="1">
    <citation type="journal article" date="2021" name="Sci. Rep.">
        <title>Diploid genomic architecture of Nitzschia inconspicua, an elite biomass production diatom.</title>
        <authorList>
            <person name="Oliver A."/>
            <person name="Podell S."/>
            <person name="Pinowska A."/>
            <person name="Traller J.C."/>
            <person name="Smith S.R."/>
            <person name="McClure R."/>
            <person name="Beliaev A."/>
            <person name="Bohutskyi P."/>
            <person name="Hill E.A."/>
            <person name="Rabines A."/>
            <person name="Zheng H."/>
            <person name="Allen L.Z."/>
            <person name="Kuo A."/>
            <person name="Grigoriev I.V."/>
            <person name="Allen A.E."/>
            <person name="Hazlebeck D."/>
            <person name="Allen E.E."/>
        </authorList>
    </citation>
    <scope>NUCLEOTIDE SEQUENCE</scope>
    <source>
        <strain evidence="4">Hildebrandi</strain>
    </source>
</reference>
<sequence>MFLLIRSCANKTVSSLSSSSSYSAFLIQRQARNLVVSSTSKVRHRRQYSSPFHWQSSCHQYRRNASSSPFFFILPKTNFRTSQAGRRRAIPSRYNKKGSSTSILFYHSTTIAMGGSFLFWMMSTTSTCLTTTRCEALVLRDSDDTITLPLTQQQQQQQQQLSHGSDNNHNSLRSKVKRVLRMIRRIFKLILVFTPVAALYPLHWMIQMGYNINNNSTNNNNLTSVDAQQLVLDSLERGKIPDGILGWYYRVLLNAVELSGAALIKIMQWAGSRPDMFGQDFCAVFSQLQDDTTPHAWKHTEGALAEAYGDDWQDHVEIGGLLGSGCIAQVYKGFITDSTTGAKRPVAIKVMHPNVEDDIDADLDILRVTVRLMERLNFGPLKDLKWLNLPGFIEEMAVMLKIQLDLRTEGQHLQQFNKNFQGNDAVVFPKVVQEYPPVKNVLVETFCEGVPIMDFIKNNKADRELLTKMCTGAIRAVCQMIFIDNFTHGDLHPGNVLVTKDFKFVLLDVGIVTQHSQADHRLISNVLAAFIRCDGRRAGQLMIEDSDSRLAAAGDHSVDEEGFLRVIESITMQASGKEYLMEKLGTYITQICNAASAHHVMLNQAFISAALAVKVQEGIALALDPSIEIWRIAIPIILEGERRHRTEQAKELLLGFEDILDWLSGGKRKEKQAMEERKRKAMEYNLRNNDSRHHTSNAQMMGSN</sequence>